<feature type="domain" description="Phospholipid/glycerol acyltransferase" evidence="2">
    <location>
        <begin position="38"/>
        <end position="165"/>
    </location>
</feature>
<dbReference type="InterPro" id="IPR052744">
    <property type="entry name" value="GPAT/DAPAT"/>
</dbReference>
<dbReference type="AlphaFoldDB" id="A0A4R6TEG3"/>
<dbReference type="InterPro" id="IPR002123">
    <property type="entry name" value="Plipid/glycerol_acylTrfase"/>
</dbReference>
<proteinExistence type="predicted"/>
<gene>
    <name evidence="3" type="ORF">DFQ07_1628</name>
</gene>
<keyword evidence="1" id="KW-0472">Membrane</keyword>
<dbReference type="Pfam" id="PF01553">
    <property type="entry name" value="Acyltransferase"/>
    <property type="match status" value="1"/>
</dbReference>
<dbReference type="EMBL" id="SNYH01000003">
    <property type="protein sequence ID" value="TDQ27773.1"/>
    <property type="molecule type" value="Genomic_DNA"/>
</dbReference>
<dbReference type="RefSeq" id="WP_133535749.1">
    <property type="nucleotide sequence ID" value="NZ_SNYH01000003.1"/>
</dbReference>
<dbReference type="PANTHER" id="PTHR31605:SF0">
    <property type="entry name" value="GLYCEROL-3-PHOSPHATE O-ACYLTRANSFERASE 1"/>
    <property type="match status" value="1"/>
</dbReference>
<evidence type="ECO:0000259" key="2">
    <source>
        <dbReference type="SMART" id="SM00563"/>
    </source>
</evidence>
<dbReference type="SMART" id="SM00563">
    <property type="entry name" value="PlsC"/>
    <property type="match status" value="1"/>
</dbReference>
<feature type="transmembrane region" description="Helical" evidence="1">
    <location>
        <begin position="324"/>
        <end position="341"/>
    </location>
</feature>
<evidence type="ECO:0000313" key="4">
    <source>
        <dbReference type="Proteomes" id="UP000295390"/>
    </source>
</evidence>
<dbReference type="PANTHER" id="PTHR31605">
    <property type="entry name" value="GLYCEROL-3-PHOSPHATE O-ACYLTRANSFERASE 1"/>
    <property type="match status" value="1"/>
</dbReference>
<accession>A0A4R6TEG3</accession>
<dbReference type="OrthoDB" id="9806008at2"/>
<sequence>MRTLVYYFFKFYVRVGLFFYSKKITVTGNKNIPKDGAIVFAANHPNGLLDPLLIATHTKRRISFLVQAAIFNNPFVSNFFDLLGMMPIYRIKDGIQQLNKNEAIFNKCEALLKGNKALLIFPEGSHNKNRTIRTLSKGFTRIIFKTLDNYPNTQIHIVPVGITYQNVSNFPSKSAIQFGTPILANDFYDKENFNQSAKIIKDQVSNQLKKLSVHIKHDENYDAVLSSLNNAQIDFTQVSTVNSIIKKKNYPEKKKRSKNYAFLLFCLIAINSIVPFSIWKMISNKVDEFEFIDTFRLSINAFLFPIFYCIQSWAIYLIFNWQIAFIYFISSFLLVFMYVKLSPTPPSK</sequence>
<dbReference type="CDD" id="cd07992">
    <property type="entry name" value="LPLAT_AAK14816-like"/>
    <property type="match status" value="1"/>
</dbReference>
<evidence type="ECO:0000256" key="1">
    <source>
        <dbReference type="SAM" id="Phobius"/>
    </source>
</evidence>
<organism evidence="3 4">
    <name type="scientific">Tenacibaculum caenipelagi</name>
    <dbReference type="NCBI Taxonomy" id="1325435"/>
    <lineage>
        <taxon>Bacteria</taxon>
        <taxon>Pseudomonadati</taxon>
        <taxon>Bacteroidota</taxon>
        <taxon>Flavobacteriia</taxon>
        <taxon>Flavobacteriales</taxon>
        <taxon>Flavobacteriaceae</taxon>
        <taxon>Tenacibaculum</taxon>
    </lineage>
</organism>
<dbReference type="Proteomes" id="UP000295390">
    <property type="component" value="Unassembled WGS sequence"/>
</dbReference>
<protein>
    <submittedName>
        <fullName evidence="3">1-acyl-sn-glycerol-3-phosphate acyltransferase</fullName>
    </submittedName>
</protein>
<keyword evidence="3" id="KW-0808">Transferase</keyword>
<feature type="transmembrane region" description="Helical" evidence="1">
    <location>
        <begin position="260"/>
        <end position="279"/>
    </location>
</feature>
<keyword evidence="1" id="KW-0812">Transmembrane</keyword>
<keyword evidence="3" id="KW-0012">Acyltransferase</keyword>
<feature type="transmembrane region" description="Helical" evidence="1">
    <location>
        <begin position="299"/>
        <end position="319"/>
    </location>
</feature>
<dbReference type="GO" id="GO:0016287">
    <property type="term" value="F:glycerone-phosphate O-acyltransferase activity"/>
    <property type="evidence" value="ECO:0007669"/>
    <property type="project" value="TreeGrafter"/>
</dbReference>
<dbReference type="GO" id="GO:0004366">
    <property type="term" value="F:glycerol-3-phosphate O-acyltransferase activity"/>
    <property type="evidence" value="ECO:0007669"/>
    <property type="project" value="TreeGrafter"/>
</dbReference>
<evidence type="ECO:0000313" key="3">
    <source>
        <dbReference type="EMBL" id="TDQ27773.1"/>
    </source>
</evidence>
<comment type="caution">
    <text evidence="3">The sequence shown here is derived from an EMBL/GenBank/DDBJ whole genome shotgun (WGS) entry which is preliminary data.</text>
</comment>
<dbReference type="GO" id="GO:0008654">
    <property type="term" value="P:phospholipid biosynthetic process"/>
    <property type="evidence" value="ECO:0007669"/>
    <property type="project" value="TreeGrafter"/>
</dbReference>
<reference evidence="3 4" key="1">
    <citation type="submission" date="2019-03" db="EMBL/GenBank/DDBJ databases">
        <title>Genomic Encyclopedia of Type Strains, Phase III (KMG-III): the genomes of soil and plant-associated and newly described type strains.</title>
        <authorList>
            <person name="Whitman W."/>
        </authorList>
    </citation>
    <scope>NUCLEOTIDE SEQUENCE [LARGE SCALE GENOMIC DNA]</scope>
    <source>
        <strain evidence="3 4">CECT 8283</strain>
    </source>
</reference>
<keyword evidence="4" id="KW-1185">Reference proteome</keyword>
<keyword evidence="1" id="KW-1133">Transmembrane helix</keyword>
<name>A0A4R6TEG3_9FLAO</name>
<dbReference type="SUPFAM" id="SSF69593">
    <property type="entry name" value="Glycerol-3-phosphate (1)-acyltransferase"/>
    <property type="match status" value="1"/>
</dbReference>